<dbReference type="GO" id="GO:0006260">
    <property type="term" value="P:DNA replication"/>
    <property type="evidence" value="ECO:0007669"/>
    <property type="project" value="InterPro"/>
</dbReference>
<comment type="caution">
    <text evidence="1">The sequence shown here is derived from an EMBL/GenBank/DDBJ whole genome shotgun (WGS) entry which is preliminary data.</text>
</comment>
<dbReference type="Proteomes" id="UP000248795">
    <property type="component" value="Unassembled WGS sequence"/>
</dbReference>
<proteinExistence type="predicted"/>
<dbReference type="GO" id="GO:0003887">
    <property type="term" value="F:DNA-directed DNA polymerase activity"/>
    <property type="evidence" value="ECO:0007669"/>
    <property type="project" value="InterPro"/>
</dbReference>
<dbReference type="InterPro" id="IPR036768">
    <property type="entry name" value="PolIII_chi_sf"/>
</dbReference>
<evidence type="ECO:0000313" key="2">
    <source>
        <dbReference type="Proteomes" id="UP000248795"/>
    </source>
</evidence>
<dbReference type="Pfam" id="PF04364">
    <property type="entry name" value="DNA_pol3_chi"/>
    <property type="match status" value="1"/>
</dbReference>
<reference evidence="2" key="1">
    <citation type="submission" date="2018-06" db="EMBL/GenBank/DDBJ databases">
        <title>Aestuariibacter litoralis strain KCTC 52945T.</title>
        <authorList>
            <person name="Li X."/>
            <person name="Salam N."/>
            <person name="Li J.-L."/>
            <person name="Chen Y.-M."/>
            <person name="Yang Z.-W."/>
            <person name="Zhang L.-Y."/>
            <person name="Han M.-X."/>
            <person name="Xiao M."/>
            <person name="Li W.-J."/>
        </authorList>
    </citation>
    <scope>NUCLEOTIDE SEQUENCE [LARGE SCALE GENOMIC DNA]</scope>
    <source>
        <strain evidence="2">KCTC 52945</strain>
    </source>
</reference>
<accession>A0A2W2BXL4</accession>
<dbReference type="Gene3D" id="3.40.50.10110">
    <property type="entry name" value="DNA polymerase III subunit chi"/>
    <property type="match status" value="1"/>
</dbReference>
<dbReference type="EMBL" id="QKVK01000002">
    <property type="protein sequence ID" value="PZF78196.1"/>
    <property type="molecule type" value="Genomic_DNA"/>
</dbReference>
<dbReference type="GO" id="GO:0003677">
    <property type="term" value="F:DNA binding"/>
    <property type="evidence" value="ECO:0007669"/>
    <property type="project" value="InterPro"/>
</dbReference>
<keyword evidence="2" id="KW-1185">Reference proteome</keyword>
<dbReference type="NCBIfam" id="NF004347">
    <property type="entry name" value="PRK05728.1-4"/>
    <property type="match status" value="1"/>
</dbReference>
<organism evidence="1 2">
    <name type="scientific">Aestuariivirga litoralis</name>
    <dbReference type="NCBI Taxonomy" id="2650924"/>
    <lineage>
        <taxon>Bacteria</taxon>
        <taxon>Pseudomonadati</taxon>
        <taxon>Pseudomonadota</taxon>
        <taxon>Alphaproteobacteria</taxon>
        <taxon>Hyphomicrobiales</taxon>
        <taxon>Aestuariivirgaceae</taxon>
        <taxon>Aestuariivirga</taxon>
    </lineage>
</organism>
<dbReference type="RefSeq" id="WP_111197227.1">
    <property type="nucleotide sequence ID" value="NZ_QKVK01000002.1"/>
</dbReference>
<evidence type="ECO:0000313" key="1">
    <source>
        <dbReference type="EMBL" id="PZF78196.1"/>
    </source>
</evidence>
<dbReference type="AlphaFoldDB" id="A0A2W2BXL4"/>
<dbReference type="SUPFAM" id="SSF102400">
    <property type="entry name" value="DNA polymerase III chi subunit"/>
    <property type="match status" value="1"/>
</dbReference>
<name>A0A2W2BXL4_9HYPH</name>
<dbReference type="InterPro" id="IPR007459">
    <property type="entry name" value="DNA_pol3_chi"/>
</dbReference>
<dbReference type="PANTHER" id="PTHR38767:SF1">
    <property type="entry name" value="DNA POLYMERASE III SUBUNIT CHI"/>
    <property type="match status" value="1"/>
</dbReference>
<protein>
    <submittedName>
        <fullName evidence="1">DNA polymerase III subunit chi</fullName>
    </submittedName>
</protein>
<gene>
    <name evidence="1" type="ORF">DK847_04050</name>
</gene>
<dbReference type="GO" id="GO:0032298">
    <property type="term" value="P:positive regulation of DNA-templated DNA replication initiation"/>
    <property type="evidence" value="ECO:0007669"/>
    <property type="project" value="TreeGrafter"/>
</dbReference>
<dbReference type="PANTHER" id="PTHR38767">
    <property type="entry name" value="DNA POLYMERASE III SUBUNIT CHI"/>
    <property type="match status" value="1"/>
</dbReference>
<sequence>MTPVFFYHLERQPLDAVLPRLLVTSLERGWRVVVQAASDERAEALAAQLWGFDDESFIPHGTKADGFPDLQPVWLTSEDENPNNANVRFYVDGTSVGEIGGLTRAVIMFDGNDEQAVEAARAGWKRFKAAGHEVSYWQQDEQGRWQNRAAAK</sequence>